<keyword evidence="5" id="KW-0472">Membrane</keyword>
<feature type="transmembrane region" description="Helical" evidence="5">
    <location>
        <begin position="510"/>
        <end position="532"/>
    </location>
</feature>
<keyword evidence="1" id="KW-0489">Methyltransferase</keyword>
<dbReference type="SUPFAM" id="SSF53335">
    <property type="entry name" value="S-adenosyl-L-methionine-dependent methyltransferases"/>
    <property type="match status" value="1"/>
</dbReference>
<gene>
    <name evidence="7" type="ORF">B0A52_02304</name>
</gene>
<evidence type="ECO:0000256" key="3">
    <source>
        <dbReference type="ARBA" id="ARBA00022691"/>
    </source>
</evidence>
<dbReference type="InterPro" id="IPR016461">
    <property type="entry name" value="COMT-like"/>
</dbReference>
<dbReference type="VEuPathDB" id="FungiDB:PV10_08070"/>
<dbReference type="GO" id="GO:0032259">
    <property type="term" value="P:methylation"/>
    <property type="evidence" value="ECO:0007669"/>
    <property type="project" value="UniProtKB-KW"/>
</dbReference>
<evidence type="ECO:0000313" key="7">
    <source>
        <dbReference type="EMBL" id="RVX73177.1"/>
    </source>
</evidence>
<dbReference type="AlphaFoldDB" id="A0A438NC36"/>
<dbReference type="Proteomes" id="UP000288859">
    <property type="component" value="Unassembled WGS sequence"/>
</dbReference>
<evidence type="ECO:0000256" key="2">
    <source>
        <dbReference type="ARBA" id="ARBA00022679"/>
    </source>
</evidence>
<dbReference type="InterPro" id="IPR029063">
    <property type="entry name" value="SAM-dependent_MTases_sf"/>
</dbReference>
<evidence type="ECO:0000313" key="8">
    <source>
        <dbReference type="Proteomes" id="UP000288859"/>
    </source>
</evidence>
<evidence type="ECO:0000256" key="4">
    <source>
        <dbReference type="SAM" id="MobiDB-lite"/>
    </source>
</evidence>
<accession>A0A438NC36</accession>
<comment type="caution">
    <text evidence="7">The sequence shown here is derived from an EMBL/GenBank/DDBJ whole genome shotgun (WGS) entry which is preliminary data.</text>
</comment>
<evidence type="ECO:0000259" key="6">
    <source>
        <dbReference type="Pfam" id="PF00891"/>
    </source>
</evidence>
<evidence type="ECO:0000256" key="1">
    <source>
        <dbReference type="ARBA" id="ARBA00022603"/>
    </source>
</evidence>
<proteinExistence type="predicted"/>
<dbReference type="PANTHER" id="PTHR43712">
    <property type="entry name" value="PUTATIVE (AFU_ORTHOLOGUE AFUA_4G14580)-RELATED"/>
    <property type="match status" value="1"/>
</dbReference>
<sequence>MSATSDEIKGLLALRDSLNSSIDAFIDLSNEERAQVPKVNQARQKISSAARKLATEVANPQQEATALAFAPWLNAVIRTALELNIFSLLEIGEHTYARSPLSQALTAPATADLNKHIFDSSWGCIGKMPAYLADIGYQNPEQPDNTLSHYATGTDFFAYIRSDEARQIRFNSSMKGAGQQLVQSPVPAAVLDSQNTNEDAVQMVDVGGGIGQVTEKVMQENSHLKGRYVLQDLGPIVEEARAKRPNYEVVEYDFFTPQPIKGSRIYFMRRVLHDFPDSKCREILQNQIQGMVKGHSKLLVCETVLPATGCSGFESLADISRTTFSSMQRSEKHWRALLDSVEFLSSKREMATTRLRKTFHYPDDDDSHGSHDEMDEEEQETLLTNLSTRETKQNKQYVMSFSVLPLMVMLAFLRVLALSTSRAMTLACILSITSLLLSAYIMYFVPIGTPLFAFVTKTAARFGIASAASVSHPQHYYPQQAQQRIGQRQLFTIPSLTKSAPPPPDLDTPLALVLPYFNAFICALLALVALRYRASTNPDIPQGLWMVFLLPAVVFLVVLTVRNSIDEIQGGLGGLRGLKYDFKGA</sequence>
<reference evidence="7 8" key="1">
    <citation type="submission" date="2017-03" db="EMBL/GenBank/DDBJ databases">
        <title>Genomes of endolithic fungi from Antarctica.</title>
        <authorList>
            <person name="Coleine C."/>
            <person name="Masonjones S."/>
            <person name="Stajich J.E."/>
        </authorList>
    </citation>
    <scope>NUCLEOTIDE SEQUENCE [LARGE SCALE GENOMIC DNA]</scope>
    <source>
        <strain evidence="7 8">CCFEE 6314</strain>
    </source>
</reference>
<keyword evidence="3" id="KW-0949">S-adenosyl-L-methionine</keyword>
<dbReference type="Pfam" id="PF00891">
    <property type="entry name" value="Methyltransf_2"/>
    <property type="match status" value="1"/>
</dbReference>
<keyword evidence="5" id="KW-1133">Transmembrane helix</keyword>
<dbReference type="OrthoDB" id="4120519at2759"/>
<dbReference type="InterPro" id="IPR001077">
    <property type="entry name" value="COMT_C"/>
</dbReference>
<feature type="transmembrane region" description="Helical" evidence="5">
    <location>
        <begin position="397"/>
        <end position="416"/>
    </location>
</feature>
<keyword evidence="2" id="KW-0808">Transferase</keyword>
<organism evidence="7 8">
    <name type="scientific">Exophiala mesophila</name>
    <name type="common">Black yeast-like fungus</name>
    <dbReference type="NCBI Taxonomy" id="212818"/>
    <lineage>
        <taxon>Eukaryota</taxon>
        <taxon>Fungi</taxon>
        <taxon>Dikarya</taxon>
        <taxon>Ascomycota</taxon>
        <taxon>Pezizomycotina</taxon>
        <taxon>Eurotiomycetes</taxon>
        <taxon>Chaetothyriomycetidae</taxon>
        <taxon>Chaetothyriales</taxon>
        <taxon>Herpotrichiellaceae</taxon>
        <taxon>Exophiala</taxon>
    </lineage>
</organism>
<dbReference type="GO" id="GO:0008171">
    <property type="term" value="F:O-methyltransferase activity"/>
    <property type="evidence" value="ECO:0007669"/>
    <property type="project" value="InterPro"/>
</dbReference>
<keyword evidence="5" id="KW-0812">Transmembrane</keyword>
<dbReference type="Gene3D" id="3.40.50.150">
    <property type="entry name" value="Vaccinia Virus protein VP39"/>
    <property type="match status" value="1"/>
</dbReference>
<feature type="domain" description="O-methyltransferase C-terminal" evidence="6">
    <location>
        <begin position="146"/>
        <end position="341"/>
    </location>
</feature>
<evidence type="ECO:0000256" key="5">
    <source>
        <dbReference type="SAM" id="Phobius"/>
    </source>
</evidence>
<dbReference type="EMBL" id="NAJM01000009">
    <property type="protein sequence ID" value="RVX73177.1"/>
    <property type="molecule type" value="Genomic_DNA"/>
</dbReference>
<name>A0A438NC36_EXOME</name>
<dbReference type="VEuPathDB" id="FungiDB:PV10_08071"/>
<feature type="transmembrane region" description="Helical" evidence="5">
    <location>
        <begin position="423"/>
        <end position="445"/>
    </location>
</feature>
<feature type="region of interest" description="Disordered" evidence="4">
    <location>
        <begin position="361"/>
        <end position="387"/>
    </location>
</feature>
<feature type="transmembrane region" description="Helical" evidence="5">
    <location>
        <begin position="544"/>
        <end position="565"/>
    </location>
</feature>
<protein>
    <recommendedName>
        <fullName evidence="6">O-methyltransferase C-terminal domain-containing protein</fullName>
    </recommendedName>
</protein>
<dbReference type="VEuPathDB" id="FungiDB:PV10_08072"/>
<dbReference type="PANTHER" id="PTHR43712:SF2">
    <property type="entry name" value="O-METHYLTRANSFERASE CICE"/>
    <property type="match status" value="1"/>
</dbReference>
<dbReference type="PROSITE" id="PS51683">
    <property type="entry name" value="SAM_OMT_II"/>
    <property type="match status" value="1"/>
</dbReference>